<gene>
    <name evidence="4" type="ORF">ERUC_LOCUS25804</name>
</gene>
<dbReference type="CDD" id="cd00051">
    <property type="entry name" value="EFh"/>
    <property type="match status" value="1"/>
</dbReference>
<name>A0ABC8KNA8_ERUVS</name>
<evidence type="ECO:0000256" key="2">
    <source>
        <dbReference type="ARBA" id="ARBA00022837"/>
    </source>
</evidence>
<dbReference type="Pfam" id="PF13499">
    <property type="entry name" value="EF-hand_7"/>
    <property type="match status" value="2"/>
</dbReference>
<feature type="domain" description="EF-hand" evidence="3">
    <location>
        <begin position="34"/>
        <end position="69"/>
    </location>
</feature>
<dbReference type="FunFam" id="1.10.238.10:FF:000003">
    <property type="entry name" value="Calmodulin A"/>
    <property type="match status" value="1"/>
</dbReference>
<reference evidence="4 5" key="1">
    <citation type="submission" date="2022-03" db="EMBL/GenBank/DDBJ databases">
        <authorList>
            <person name="Macdonald S."/>
            <person name="Ahmed S."/>
            <person name="Newling K."/>
        </authorList>
    </citation>
    <scope>NUCLEOTIDE SEQUENCE [LARGE SCALE GENOMIC DNA]</scope>
</reference>
<protein>
    <recommendedName>
        <fullName evidence="3">EF-hand domain-containing protein</fullName>
    </recommendedName>
</protein>
<feature type="domain" description="EF-hand" evidence="3">
    <location>
        <begin position="1"/>
        <end position="33"/>
    </location>
</feature>
<keyword evidence="2" id="KW-0106">Calcium</keyword>
<dbReference type="Proteomes" id="UP001642260">
    <property type="component" value="Unassembled WGS sequence"/>
</dbReference>
<dbReference type="PROSITE" id="PS00018">
    <property type="entry name" value="EF_HAND_1"/>
    <property type="match status" value="3"/>
</dbReference>
<comment type="caution">
    <text evidence="4">The sequence shown here is derived from an EMBL/GenBank/DDBJ whole genome shotgun (WGS) entry which is preliminary data.</text>
</comment>
<feature type="domain" description="EF-hand" evidence="3">
    <location>
        <begin position="70"/>
        <end position="97"/>
    </location>
</feature>
<dbReference type="InterPro" id="IPR018247">
    <property type="entry name" value="EF_Hand_1_Ca_BS"/>
</dbReference>
<organism evidence="4 5">
    <name type="scientific">Eruca vesicaria subsp. sativa</name>
    <name type="common">Garden rocket</name>
    <name type="synonym">Eruca sativa</name>
    <dbReference type="NCBI Taxonomy" id="29727"/>
    <lineage>
        <taxon>Eukaryota</taxon>
        <taxon>Viridiplantae</taxon>
        <taxon>Streptophyta</taxon>
        <taxon>Embryophyta</taxon>
        <taxon>Tracheophyta</taxon>
        <taxon>Spermatophyta</taxon>
        <taxon>Magnoliopsida</taxon>
        <taxon>eudicotyledons</taxon>
        <taxon>Gunneridae</taxon>
        <taxon>Pentapetalae</taxon>
        <taxon>rosids</taxon>
        <taxon>malvids</taxon>
        <taxon>Brassicales</taxon>
        <taxon>Brassicaceae</taxon>
        <taxon>Brassiceae</taxon>
        <taxon>Eruca</taxon>
    </lineage>
</organism>
<keyword evidence="5" id="KW-1185">Reference proteome</keyword>
<dbReference type="InterPro" id="IPR011992">
    <property type="entry name" value="EF-hand-dom_pair"/>
</dbReference>
<dbReference type="InterPro" id="IPR050145">
    <property type="entry name" value="Centrin_CML-like"/>
</dbReference>
<dbReference type="SMART" id="SM00054">
    <property type="entry name" value="EFh"/>
    <property type="match status" value="4"/>
</dbReference>
<evidence type="ECO:0000313" key="5">
    <source>
        <dbReference type="Proteomes" id="UP001642260"/>
    </source>
</evidence>
<dbReference type="SUPFAM" id="SSF47473">
    <property type="entry name" value="EF-hand"/>
    <property type="match status" value="1"/>
</dbReference>
<dbReference type="AlphaFoldDB" id="A0ABC8KNA8"/>
<dbReference type="PANTHER" id="PTHR23050">
    <property type="entry name" value="CALCIUM BINDING PROTEIN"/>
    <property type="match status" value="1"/>
</dbReference>
<evidence type="ECO:0000256" key="1">
    <source>
        <dbReference type="ARBA" id="ARBA00022737"/>
    </source>
</evidence>
<accession>A0ABC8KNA8</accession>
<dbReference type="EMBL" id="CAKOAT010276822">
    <property type="protein sequence ID" value="CAH8360048.1"/>
    <property type="molecule type" value="Genomic_DNA"/>
</dbReference>
<dbReference type="PROSITE" id="PS50222">
    <property type="entry name" value="EF_HAND_2"/>
    <property type="match status" value="4"/>
</dbReference>
<evidence type="ECO:0000313" key="4">
    <source>
        <dbReference type="EMBL" id="CAH8360048.1"/>
    </source>
</evidence>
<dbReference type="GO" id="GO:0005509">
    <property type="term" value="F:calcium ion binding"/>
    <property type="evidence" value="ECO:0007669"/>
    <property type="project" value="UniProtKB-ARBA"/>
</dbReference>
<evidence type="ECO:0000259" key="3">
    <source>
        <dbReference type="PROSITE" id="PS50222"/>
    </source>
</evidence>
<dbReference type="Gene3D" id="1.10.238.10">
    <property type="entry name" value="EF-hand"/>
    <property type="match status" value="2"/>
</dbReference>
<keyword evidence="1" id="KW-0677">Repeat</keyword>
<feature type="domain" description="EF-hand" evidence="3">
    <location>
        <begin position="98"/>
        <end position="133"/>
    </location>
</feature>
<dbReference type="InterPro" id="IPR002048">
    <property type="entry name" value="EF_hand_dom"/>
</dbReference>
<sequence length="134" mass="15234">MSAKQIFEKFDKNNDGKLSLEEFQEAALAFFNSFSEEEIKCMFHDMDVDGDGELEATEFTLCIEKMLKEVFDFCDVDDDGKIPADEVYVNMTKLGRECTEESCAEKVRIADADGDGYLNFEEFTAMVLSDVLKN</sequence>
<feature type="non-terminal residue" evidence="4">
    <location>
        <position position="134"/>
    </location>
</feature>
<proteinExistence type="predicted"/>